<dbReference type="AlphaFoldDB" id="X1M1J2"/>
<proteinExistence type="predicted"/>
<feature type="transmembrane region" description="Helical" evidence="1">
    <location>
        <begin position="12"/>
        <end position="38"/>
    </location>
</feature>
<feature type="transmembrane region" description="Helical" evidence="1">
    <location>
        <begin position="77"/>
        <end position="99"/>
    </location>
</feature>
<protein>
    <submittedName>
        <fullName evidence="2">Uncharacterized protein</fullName>
    </submittedName>
</protein>
<gene>
    <name evidence="2" type="ORF">S03H2_71203</name>
</gene>
<comment type="caution">
    <text evidence="2">The sequence shown here is derived from an EMBL/GenBank/DDBJ whole genome shotgun (WGS) entry which is preliminary data.</text>
</comment>
<dbReference type="EMBL" id="BARU01047560">
    <property type="protein sequence ID" value="GAI00269.1"/>
    <property type="molecule type" value="Genomic_DNA"/>
</dbReference>
<keyword evidence="1" id="KW-0812">Transmembrane</keyword>
<reference evidence="2" key="1">
    <citation type="journal article" date="2014" name="Front. Microbiol.">
        <title>High frequency of phylogenetically diverse reductive dehalogenase-homologous genes in deep subseafloor sedimentary metagenomes.</title>
        <authorList>
            <person name="Kawai M."/>
            <person name="Futagami T."/>
            <person name="Toyoda A."/>
            <person name="Takaki Y."/>
            <person name="Nishi S."/>
            <person name="Hori S."/>
            <person name="Arai W."/>
            <person name="Tsubouchi T."/>
            <person name="Morono Y."/>
            <person name="Uchiyama I."/>
            <person name="Ito T."/>
            <person name="Fujiyama A."/>
            <person name="Inagaki F."/>
            <person name="Takami H."/>
        </authorList>
    </citation>
    <scope>NUCLEOTIDE SEQUENCE</scope>
    <source>
        <strain evidence="2">Expedition CK06-06</strain>
    </source>
</reference>
<evidence type="ECO:0000256" key="1">
    <source>
        <dbReference type="SAM" id="Phobius"/>
    </source>
</evidence>
<keyword evidence="1" id="KW-0472">Membrane</keyword>
<accession>X1M1J2</accession>
<organism evidence="2">
    <name type="scientific">marine sediment metagenome</name>
    <dbReference type="NCBI Taxonomy" id="412755"/>
    <lineage>
        <taxon>unclassified sequences</taxon>
        <taxon>metagenomes</taxon>
        <taxon>ecological metagenomes</taxon>
    </lineage>
</organism>
<name>X1M1J2_9ZZZZ</name>
<feature type="non-terminal residue" evidence="2">
    <location>
        <position position="101"/>
    </location>
</feature>
<evidence type="ECO:0000313" key="2">
    <source>
        <dbReference type="EMBL" id="GAI00269.1"/>
    </source>
</evidence>
<feature type="non-terminal residue" evidence="2">
    <location>
        <position position="1"/>
    </location>
</feature>
<keyword evidence="1" id="KW-1133">Transmembrane helix</keyword>
<sequence>ENKTNSLTKPRLIVGTAYIVIGSGILFNYLTYFLIWILDPLPDRLIYSFIDLIDIDPFAINRITDINSAIYPHEKTIYYVFSMLSFGHTVHLVLSIWYLQF</sequence>